<evidence type="ECO:0000313" key="2">
    <source>
        <dbReference type="Proteomes" id="UP000216345"/>
    </source>
</evidence>
<organism evidence="1 2">
    <name type="scientific">Brucella rhizosphaerae</name>
    <dbReference type="NCBI Taxonomy" id="571254"/>
    <lineage>
        <taxon>Bacteria</taxon>
        <taxon>Pseudomonadati</taxon>
        <taxon>Pseudomonadota</taxon>
        <taxon>Alphaproteobacteria</taxon>
        <taxon>Hyphomicrobiales</taxon>
        <taxon>Brucellaceae</taxon>
        <taxon>Brucella/Ochrobactrum group</taxon>
        <taxon>Brucella</taxon>
    </lineage>
</organism>
<dbReference type="RefSeq" id="WP_094578163.1">
    <property type="nucleotide sequence ID" value="NZ_JBHEEL010000007.1"/>
</dbReference>
<keyword evidence="2" id="KW-1185">Reference proteome</keyword>
<dbReference type="AlphaFoldDB" id="A0A256F8I9"/>
<gene>
    <name evidence="1" type="ORF">CEV32_1497</name>
</gene>
<proteinExistence type="predicted"/>
<sequence>MKEEKLRQIIREEIRKHEAIIAEIEKEHWSYEMKCMINRACMFDNRDLTRPSRPKITESLFQLVYLDMQSKPFYNNVCHHELTKIIVDEIDLKEKIDKAITATKVAEFAEENREKHRRMLSMGRYNPNPIVTKKNVFSGFRRWFGGAA</sequence>
<protein>
    <submittedName>
        <fullName evidence="1">Uncharacterized protein</fullName>
    </submittedName>
</protein>
<name>A0A256F8I9_9HYPH</name>
<dbReference type="Proteomes" id="UP000216345">
    <property type="component" value="Unassembled WGS sequence"/>
</dbReference>
<dbReference type="EMBL" id="NNRK01000033">
    <property type="protein sequence ID" value="OYR11199.1"/>
    <property type="molecule type" value="Genomic_DNA"/>
</dbReference>
<comment type="caution">
    <text evidence="1">The sequence shown here is derived from an EMBL/GenBank/DDBJ whole genome shotgun (WGS) entry which is preliminary data.</text>
</comment>
<evidence type="ECO:0000313" key="1">
    <source>
        <dbReference type="EMBL" id="OYR11199.1"/>
    </source>
</evidence>
<accession>A0A256F8I9</accession>
<reference evidence="1 2" key="1">
    <citation type="submission" date="2017-07" db="EMBL/GenBank/DDBJ databases">
        <title>Phylogenetic study on the rhizospheric bacterium Ochrobactrum sp. A44.</title>
        <authorList>
            <person name="Krzyzanowska D.M."/>
            <person name="Ossowicki A."/>
            <person name="Rajewska M."/>
            <person name="Maciag T."/>
            <person name="Kaczynski Z."/>
            <person name="Czerwicka M."/>
            <person name="Jafra S."/>
        </authorList>
    </citation>
    <scope>NUCLEOTIDE SEQUENCE [LARGE SCALE GENOMIC DNA]</scope>
    <source>
        <strain evidence="1 2">PR17</strain>
    </source>
</reference>